<dbReference type="Proteomes" id="UP000186308">
    <property type="component" value="Unassembled WGS sequence"/>
</dbReference>
<dbReference type="Pfam" id="PF00294">
    <property type="entry name" value="PfkB"/>
    <property type="match status" value="1"/>
</dbReference>
<comment type="subcellular location">
    <subcellularLocation>
        <location evidence="9">Cytoplasm</location>
    </subcellularLocation>
</comment>
<feature type="binding site" evidence="9">
    <location>
        <begin position="8"/>
        <end position="10"/>
    </location>
    <ligand>
        <name>substrate</name>
    </ligand>
</feature>
<keyword evidence="8 9" id="KW-0119">Carbohydrate metabolism</keyword>
<dbReference type="GO" id="GO:0019303">
    <property type="term" value="P:D-ribose catabolic process"/>
    <property type="evidence" value="ECO:0007669"/>
    <property type="project" value="UniProtKB-UniRule"/>
</dbReference>
<evidence type="ECO:0000313" key="12">
    <source>
        <dbReference type="Proteomes" id="UP000186308"/>
    </source>
</evidence>
<feature type="active site" description="Proton acceptor" evidence="9">
    <location>
        <position position="246"/>
    </location>
</feature>
<evidence type="ECO:0000256" key="6">
    <source>
        <dbReference type="ARBA" id="ARBA00022842"/>
    </source>
</evidence>
<feature type="binding site" evidence="9">
    <location>
        <position position="242"/>
    </location>
    <ligand>
        <name>K(+)</name>
        <dbReference type="ChEBI" id="CHEBI:29103"/>
    </ligand>
</feature>
<evidence type="ECO:0000256" key="7">
    <source>
        <dbReference type="ARBA" id="ARBA00022958"/>
    </source>
</evidence>
<feature type="domain" description="Carbohydrate kinase PfkB" evidence="10">
    <location>
        <begin position="2"/>
        <end position="287"/>
    </location>
</feature>
<dbReference type="InterPro" id="IPR011877">
    <property type="entry name" value="Ribokinase"/>
</dbReference>
<comment type="pathway">
    <text evidence="9">Carbohydrate metabolism; D-ribose degradation; D-ribose 5-phosphate from beta-D-ribopyranose: step 2/2.</text>
</comment>
<feature type="binding site" evidence="9">
    <location>
        <position position="181"/>
    </location>
    <ligand>
        <name>ATP</name>
        <dbReference type="ChEBI" id="CHEBI:30616"/>
    </ligand>
</feature>
<dbReference type="HAMAP" id="MF_01987">
    <property type="entry name" value="Ribokinase"/>
    <property type="match status" value="1"/>
</dbReference>
<dbReference type="RefSeq" id="WP_029312363.1">
    <property type="nucleotide sequence ID" value="NZ_DAOMCH010000017.1"/>
</dbReference>
<evidence type="ECO:0000259" key="10">
    <source>
        <dbReference type="Pfam" id="PF00294"/>
    </source>
</evidence>
<feature type="binding site" evidence="9">
    <location>
        <position position="240"/>
    </location>
    <ligand>
        <name>K(+)</name>
        <dbReference type="ChEBI" id="CHEBI:29103"/>
    </ligand>
</feature>
<comment type="cofactor">
    <cofactor evidence="9">
        <name>Mg(2+)</name>
        <dbReference type="ChEBI" id="CHEBI:18420"/>
    </cofactor>
    <text evidence="9">Requires a divalent cation, most likely magnesium in vivo, as an electrophilic catalyst to aid phosphoryl group transfer. It is the chelate of the metal and the nucleotide that is the actual substrate.</text>
</comment>
<evidence type="ECO:0000256" key="3">
    <source>
        <dbReference type="ARBA" id="ARBA00022741"/>
    </source>
</evidence>
<keyword evidence="1 9" id="KW-0808">Transferase</keyword>
<dbReference type="EMBL" id="FTNE01000012">
    <property type="protein sequence ID" value="SIQ93440.1"/>
    <property type="molecule type" value="Genomic_DNA"/>
</dbReference>
<dbReference type="OrthoDB" id="9792663at2"/>
<accession>A0A8G2CL43</accession>
<dbReference type="Gene3D" id="3.40.1190.20">
    <property type="match status" value="1"/>
</dbReference>
<gene>
    <name evidence="9" type="primary">rbsK</name>
    <name evidence="11" type="ORF">SAMN05421828_11213</name>
</gene>
<dbReference type="InterPro" id="IPR011611">
    <property type="entry name" value="PfkB_dom"/>
</dbReference>
<dbReference type="PANTHER" id="PTHR10584">
    <property type="entry name" value="SUGAR KINASE"/>
    <property type="match status" value="1"/>
</dbReference>
<comment type="similarity">
    <text evidence="9">Belongs to the carbohydrate kinase PfkB family. Ribokinase subfamily.</text>
</comment>
<keyword evidence="5 9" id="KW-0067">ATP-binding</keyword>
<dbReference type="AlphaFoldDB" id="A0A8G2CL43"/>
<sequence length="298" mass="29629">MIVLGSANMDIVARTERAPAAGETVLGRDYALYPGGKGANQAVAARRAGAAINFIGCLGRDAYGEALVHALTVEAIDCAATIRTATPTGIAIITVEAGGENRIIVIPGANHDLTPDHLPPALPPATILLTQLEIPIPTVLAAAARVRAAGGTTILNASPIAGIDAATSTRLRAAADILLVNETEAAALLGLPHLNDAAQAAASLAAGHRAAIITLGADGVVWASEHGTFALKCHDVAVVDTTGCGDAFAGGFASALERGATLAEAVAFGNAAGALAATKPGAQPAMPSQAEITALLTN</sequence>
<proteinExistence type="inferred from homology"/>
<dbReference type="GO" id="GO:0004747">
    <property type="term" value="F:ribokinase activity"/>
    <property type="evidence" value="ECO:0007669"/>
    <property type="project" value="UniProtKB-UniRule"/>
</dbReference>
<dbReference type="PRINTS" id="PR00990">
    <property type="entry name" value="RIBOKINASE"/>
</dbReference>
<dbReference type="EC" id="2.7.1.15" evidence="9"/>
<feature type="binding site" evidence="9">
    <location>
        <position position="133"/>
    </location>
    <ligand>
        <name>substrate</name>
    </ligand>
</feature>
<comment type="caution">
    <text evidence="11">The sequence shown here is derived from an EMBL/GenBank/DDBJ whole genome shotgun (WGS) entry which is preliminary data.</text>
</comment>
<protein>
    <recommendedName>
        <fullName evidence="9">Ribokinase</fullName>
        <shortName evidence="9">RK</shortName>
        <ecNumber evidence="9">2.7.1.15</ecNumber>
    </recommendedName>
</protein>
<evidence type="ECO:0000256" key="8">
    <source>
        <dbReference type="ARBA" id="ARBA00023277"/>
    </source>
</evidence>
<comment type="function">
    <text evidence="9">Catalyzes the phosphorylation of ribose at O-5 in a reaction requiring ATP and magnesium. The resulting D-ribose-5-phosphate can then be used either for sythesis of nucleotides, histidine, and tryptophan, or as a component of the pentose phosphate pathway.</text>
</comment>
<dbReference type="GO" id="GO:0046872">
    <property type="term" value="F:metal ion binding"/>
    <property type="evidence" value="ECO:0007669"/>
    <property type="project" value="UniProtKB-KW"/>
</dbReference>
<dbReference type="SUPFAM" id="SSF53613">
    <property type="entry name" value="Ribokinase-like"/>
    <property type="match status" value="1"/>
</dbReference>
<dbReference type="InterPro" id="IPR002139">
    <property type="entry name" value="Ribo/fructo_kinase"/>
</dbReference>
<evidence type="ECO:0000256" key="5">
    <source>
        <dbReference type="ARBA" id="ARBA00022840"/>
    </source>
</evidence>
<evidence type="ECO:0000256" key="1">
    <source>
        <dbReference type="ARBA" id="ARBA00022679"/>
    </source>
</evidence>
<comment type="subunit">
    <text evidence="9">Homodimer.</text>
</comment>
<dbReference type="InterPro" id="IPR029056">
    <property type="entry name" value="Ribokinase-like"/>
</dbReference>
<dbReference type="CDD" id="cd01174">
    <property type="entry name" value="ribokinase"/>
    <property type="match status" value="1"/>
</dbReference>
<dbReference type="GO" id="GO:0005524">
    <property type="term" value="F:ATP binding"/>
    <property type="evidence" value="ECO:0007669"/>
    <property type="project" value="UniProtKB-UniRule"/>
</dbReference>
<keyword evidence="2 9" id="KW-0479">Metal-binding</keyword>
<feature type="binding site" evidence="9">
    <location>
        <position position="281"/>
    </location>
    <ligand>
        <name>K(+)</name>
        <dbReference type="ChEBI" id="CHEBI:29103"/>
    </ligand>
</feature>
<evidence type="ECO:0000313" key="11">
    <source>
        <dbReference type="EMBL" id="SIQ93440.1"/>
    </source>
</evidence>
<keyword evidence="12" id="KW-1185">Reference proteome</keyword>
<feature type="binding site" evidence="9">
    <location>
        <position position="270"/>
    </location>
    <ligand>
        <name>ATP</name>
        <dbReference type="ChEBI" id="CHEBI:30616"/>
    </ligand>
</feature>
<evidence type="ECO:0000256" key="2">
    <source>
        <dbReference type="ARBA" id="ARBA00022723"/>
    </source>
</evidence>
<dbReference type="GO" id="GO:0005829">
    <property type="term" value="C:cytosol"/>
    <property type="evidence" value="ECO:0007669"/>
    <property type="project" value="TreeGrafter"/>
</dbReference>
<keyword evidence="7 9" id="KW-0630">Potassium</keyword>
<feature type="binding site" evidence="9">
    <location>
        <position position="279"/>
    </location>
    <ligand>
        <name>K(+)</name>
        <dbReference type="ChEBI" id="CHEBI:29103"/>
    </ligand>
</feature>
<keyword evidence="6 9" id="KW-0460">Magnesium</keyword>
<evidence type="ECO:0000256" key="4">
    <source>
        <dbReference type="ARBA" id="ARBA00022777"/>
    </source>
</evidence>
<feature type="binding site" evidence="9">
    <location>
        <begin position="245"/>
        <end position="246"/>
    </location>
    <ligand>
        <name>ATP</name>
        <dbReference type="ChEBI" id="CHEBI:30616"/>
    </ligand>
</feature>
<comment type="catalytic activity">
    <reaction evidence="9">
        <text>D-ribose + ATP = D-ribose 5-phosphate + ADP + H(+)</text>
        <dbReference type="Rhea" id="RHEA:13697"/>
        <dbReference type="ChEBI" id="CHEBI:15378"/>
        <dbReference type="ChEBI" id="CHEBI:30616"/>
        <dbReference type="ChEBI" id="CHEBI:47013"/>
        <dbReference type="ChEBI" id="CHEBI:78346"/>
        <dbReference type="ChEBI" id="CHEBI:456216"/>
        <dbReference type="EC" id="2.7.1.15"/>
    </reaction>
</comment>
<keyword evidence="4 9" id="KW-0418">Kinase</keyword>
<feature type="binding site" evidence="9">
    <location>
        <position position="246"/>
    </location>
    <ligand>
        <name>substrate</name>
    </ligand>
</feature>
<dbReference type="PANTHER" id="PTHR10584:SF166">
    <property type="entry name" value="RIBOKINASE"/>
    <property type="match status" value="1"/>
</dbReference>
<feature type="binding site" evidence="9">
    <location>
        <begin position="214"/>
        <end position="219"/>
    </location>
    <ligand>
        <name>ATP</name>
        <dbReference type="ChEBI" id="CHEBI:30616"/>
    </ligand>
</feature>
<comment type="activity regulation">
    <text evidence="9">Activated by a monovalent cation that binds near, but not in, the active site. The most likely occupant of the site in vivo is potassium. Ion binding induces a conformational change that may alter substrate affinity.</text>
</comment>
<keyword evidence="9" id="KW-0963">Cytoplasm</keyword>
<organism evidence="11 12">
    <name type="scientific">Acidiphilium rubrum</name>
    <dbReference type="NCBI Taxonomy" id="526"/>
    <lineage>
        <taxon>Bacteria</taxon>
        <taxon>Pseudomonadati</taxon>
        <taxon>Pseudomonadota</taxon>
        <taxon>Alphaproteobacteria</taxon>
        <taxon>Acetobacterales</taxon>
        <taxon>Acidocellaceae</taxon>
        <taxon>Acidiphilium</taxon>
    </lineage>
</organism>
<comment type="caution">
    <text evidence="9">Lacks conserved residue(s) required for the propagation of feature annotation.</text>
</comment>
<feature type="binding site" evidence="9">
    <location>
        <position position="276"/>
    </location>
    <ligand>
        <name>K(+)</name>
        <dbReference type="ChEBI" id="CHEBI:29103"/>
    </ligand>
</feature>
<name>A0A8G2CL43_ACIRU</name>
<reference evidence="11 12" key="1">
    <citation type="submission" date="2017-01" db="EMBL/GenBank/DDBJ databases">
        <authorList>
            <person name="Varghese N."/>
            <person name="Submissions S."/>
        </authorList>
    </citation>
    <scope>NUCLEOTIDE SEQUENCE [LARGE SCALE GENOMIC DNA]</scope>
    <source>
        <strain evidence="11 12">ATCC 35905</strain>
    </source>
</reference>
<feature type="binding site" evidence="9">
    <location>
        <begin position="36"/>
        <end position="40"/>
    </location>
    <ligand>
        <name>substrate</name>
    </ligand>
</feature>
<dbReference type="UniPathway" id="UPA00916">
    <property type="reaction ID" value="UER00889"/>
</dbReference>
<keyword evidence="3 9" id="KW-0547">Nucleotide-binding</keyword>
<evidence type="ECO:0000256" key="9">
    <source>
        <dbReference type="HAMAP-Rule" id="MF_01987"/>
    </source>
</evidence>